<gene>
    <name evidence="1" type="ORF">O1611_g7279</name>
</gene>
<dbReference type="EMBL" id="JAPUUL010001893">
    <property type="protein sequence ID" value="KAJ8126359.1"/>
    <property type="molecule type" value="Genomic_DNA"/>
</dbReference>
<organism evidence="1 2">
    <name type="scientific">Lasiodiplodia mahajangana</name>
    <dbReference type="NCBI Taxonomy" id="1108764"/>
    <lineage>
        <taxon>Eukaryota</taxon>
        <taxon>Fungi</taxon>
        <taxon>Dikarya</taxon>
        <taxon>Ascomycota</taxon>
        <taxon>Pezizomycotina</taxon>
        <taxon>Dothideomycetes</taxon>
        <taxon>Dothideomycetes incertae sedis</taxon>
        <taxon>Botryosphaeriales</taxon>
        <taxon>Botryosphaeriaceae</taxon>
        <taxon>Lasiodiplodia</taxon>
    </lineage>
</organism>
<sequence>MPETGHPPINRPQYQETTLVCLERGGFLDAPNFESARRLLSFHEDDDALGEVVRVRGLGAGFEFRERKKLETFLHGVGVLISLNLPVGTAVNTASILINQRSNGDVHARPDEAITDNGAIDNTEDDHADDGCDRNTSWPVYTSADVNSFQAIVFAPSPSPFVDDHEALLGENVRSVSLEADVRDGGPCSGMVMVRATFGHLGFEYSRGTGIVIDDRHIMTVAHNVWDRRYGPAKAITIYRDARADPDGTDYYHVEVAGVHCGWFNSKANDFALLRIVDRFSDKITPMRYQQTRVDGCPITATIYGFAPDLVESGSELHPQLVQSQGNAVYSVEEKVVCHNGDTVKGSSGGPVVNEDGVVIAIHRGWGKYPSVAGIINQAVAINRHDNDVRGFILALGAHQSTVDLSGVVRGQTIIFQTSRITPFAWNRQTEF</sequence>
<evidence type="ECO:0000313" key="2">
    <source>
        <dbReference type="Proteomes" id="UP001153332"/>
    </source>
</evidence>
<name>A0ACC2JGA3_9PEZI</name>
<proteinExistence type="predicted"/>
<protein>
    <submittedName>
        <fullName evidence="1">Uncharacterized protein</fullName>
    </submittedName>
</protein>
<dbReference type="Proteomes" id="UP001153332">
    <property type="component" value="Unassembled WGS sequence"/>
</dbReference>
<accession>A0ACC2JGA3</accession>
<comment type="caution">
    <text evidence="1">The sequence shown here is derived from an EMBL/GenBank/DDBJ whole genome shotgun (WGS) entry which is preliminary data.</text>
</comment>
<reference evidence="1" key="1">
    <citation type="submission" date="2022-12" db="EMBL/GenBank/DDBJ databases">
        <title>Genome Sequence of Lasiodiplodia mahajangana.</title>
        <authorList>
            <person name="Buettner E."/>
        </authorList>
    </citation>
    <scope>NUCLEOTIDE SEQUENCE</scope>
    <source>
        <strain evidence="1">VT137</strain>
    </source>
</reference>
<evidence type="ECO:0000313" key="1">
    <source>
        <dbReference type="EMBL" id="KAJ8126359.1"/>
    </source>
</evidence>
<keyword evidence="2" id="KW-1185">Reference proteome</keyword>